<protein>
    <recommendedName>
        <fullName evidence="3">LCCL domain-containing protein</fullName>
    </recommendedName>
</protein>
<dbReference type="PANTHER" id="PTHR38115">
    <property type="entry name" value="LIPOCALIN-LIKE DOMAIN-CONTAINING PROTEIN"/>
    <property type="match status" value="1"/>
</dbReference>
<dbReference type="EMBL" id="JANVFS010000001">
    <property type="protein sequence ID" value="KAJ4495690.1"/>
    <property type="molecule type" value="Genomic_DNA"/>
</dbReference>
<dbReference type="AlphaFoldDB" id="A0A9W9B312"/>
<evidence type="ECO:0000313" key="1">
    <source>
        <dbReference type="EMBL" id="KAJ4495690.1"/>
    </source>
</evidence>
<proteinExistence type="predicted"/>
<comment type="caution">
    <text evidence="1">The sequence shown here is derived from an EMBL/GenBank/DDBJ whole genome shotgun (WGS) entry which is preliminary data.</text>
</comment>
<evidence type="ECO:0008006" key="3">
    <source>
        <dbReference type="Google" id="ProtNLM"/>
    </source>
</evidence>
<sequence>MAVPASMTTLNLSGKFSINKTLSHPPEEILELQGVAMLKRKAMSAATLTVNMKHYKNDSGKECLSLEQTIAGLDLDLGVPEEKVLDWVEQTRDTKLIGTVVTKAKRVKVDEVENAYLKEGWSADTLENGCIMVHVTPEGKDSWSAEQTWGIGEVKGERRHVRRIAFTGRDKKLEHQFVYDYLGEN</sequence>
<organism evidence="1 2">
    <name type="scientific">Lentinula lateritia</name>
    <dbReference type="NCBI Taxonomy" id="40482"/>
    <lineage>
        <taxon>Eukaryota</taxon>
        <taxon>Fungi</taxon>
        <taxon>Dikarya</taxon>
        <taxon>Basidiomycota</taxon>
        <taxon>Agaricomycotina</taxon>
        <taxon>Agaricomycetes</taxon>
        <taxon>Agaricomycetidae</taxon>
        <taxon>Agaricales</taxon>
        <taxon>Marasmiineae</taxon>
        <taxon>Omphalotaceae</taxon>
        <taxon>Lentinula</taxon>
    </lineage>
</organism>
<gene>
    <name evidence="1" type="ORF">C8J55DRAFT_601015</name>
</gene>
<dbReference type="Proteomes" id="UP001150238">
    <property type="component" value="Unassembled WGS sequence"/>
</dbReference>
<evidence type="ECO:0000313" key="2">
    <source>
        <dbReference type="Proteomes" id="UP001150238"/>
    </source>
</evidence>
<dbReference type="InterPro" id="IPR053037">
    <property type="entry name" value="Pericyclase_pydY-like"/>
</dbReference>
<accession>A0A9W9B312</accession>
<dbReference type="PANTHER" id="PTHR38115:SF1">
    <property type="entry name" value="LIPOCALIN-LIKE DOMAIN-CONTAINING PROTEIN"/>
    <property type="match status" value="1"/>
</dbReference>
<name>A0A9W9B312_9AGAR</name>
<reference evidence="1" key="2">
    <citation type="journal article" date="2023" name="Proc. Natl. Acad. Sci. U.S.A.">
        <title>A global phylogenomic analysis of the shiitake genus Lentinula.</title>
        <authorList>
            <person name="Sierra-Patev S."/>
            <person name="Min B."/>
            <person name="Naranjo-Ortiz M."/>
            <person name="Looney B."/>
            <person name="Konkel Z."/>
            <person name="Slot J.C."/>
            <person name="Sakamoto Y."/>
            <person name="Steenwyk J.L."/>
            <person name="Rokas A."/>
            <person name="Carro J."/>
            <person name="Camarero S."/>
            <person name="Ferreira P."/>
            <person name="Molpeceres G."/>
            <person name="Ruiz-Duenas F.J."/>
            <person name="Serrano A."/>
            <person name="Henrissat B."/>
            <person name="Drula E."/>
            <person name="Hughes K.W."/>
            <person name="Mata J.L."/>
            <person name="Ishikawa N.K."/>
            <person name="Vargas-Isla R."/>
            <person name="Ushijima S."/>
            <person name="Smith C.A."/>
            <person name="Donoghue J."/>
            <person name="Ahrendt S."/>
            <person name="Andreopoulos W."/>
            <person name="He G."/>
            <person name="LaButti K."/>
            <person name="Lipzen A."/>
            <person name="Ng V."/>
            <person name="Riley R."/>
            <person name="Sandor L."/>
            <person name="Barry K."/>
            <person name="Martinez A.T."/>
            <person name="Xiao Y."/>
            <person name="Gibbons J.G."/>
            <person name="Terashima K."/>
            <person name="Grigoriev I.V."/>
            <person name="Hibbett D."/>
        </authorList>
    </citation>
    <scope>NUCLEOTIDE SEQUENCE</scope>
    <source>
        <strain evidence="1">Sp2 HRB7682 ss15</strain>
    </source>
</reference>
<reference evidence="1" key="1">
    <citation type="submission" date="2022-08" db="EMBL/GenBank/DDBJ databases">
        <authorList>
            <consortium name="DOE Joint Genome Institute"/>
            <person name="Min B."/>
            <person name="Riley R."/>
            <person name="Sierra-Patev S."/>
            <person name="Naranjo-Ortiz M."/>
            <person name="Looney B."/>
            <person name="Konkel Z."/>
            <person name="Slot J.C."/>
            <person name="Sakamoto Y."/>
            <person name="Steenwyk J.L."/>
            <person name="Rokas A."/>
            <person name="Carro J."/>
            <person name="Camarero S."/>
            <person name="Ferreira P."/>
            <person name="Molpeceres G."/>
            <person name="Ruiz-Duenas F.J."/>
            <person name="Serrano A."/>
            <person name="Henrissat B."/>
            <person name="Drula E."/>
            <person name="Hughes K.W."/>
            <person name="Mata J.L."/>
            <person name="Ishikawa N.K."/>
            <person name="Vargas-Isla R."/>
            <person name="Ushijima S."/>
            <person name="Smith C.A."/>
            <person name="Ahrendt S."/>
            <person name="Andreopoulos W."/>
            <person name="He G."/>
            <person name="Labutti K."/>
            <person name="Lipzen A."/>
            <person name="Ng V."/>
            <person name="Sandor L."/>
            <person name="Barry K."/>
            <person name="Martinez A.T."/>
            <person name="Xiao Y."/>
            <person name="Gibbons J.G."/>
            <person name="Terashima K."/>
            <person name="Hibbett D.S."/>
            <person name="Grigoriev I.V."/>
        </authorList>
    </citation>
    <scope>NUCLEOTIDE SEQUENCE</scope>
    <source>
        <strain evidence="1">Sp2 HRB7682 ss15</strain>
    </source>
</reference>